<dbReference type="Proteomes" id="UP000070058">
    <property type="component" value="Unassembled WGS sequence"/>
</dbReference>
<evidence type="ECO:0000256" key="1">
    <source>
        <dbReference type="SAM" id="MobiDB-lite"/>
    </source>
</evidence>
<dbReference type="RefSeq" id="WP_068628550.1">
    <property type="nucleotide sequence ID" value="NZ_LSZQ01000012.1"/>
</dbReference>
<evidence type="ECO:0000313" key="3">
    <source>
        <dbReference type="Proteomes" id="UP000070058"/>
    </source>
</evidence>
<keyword evidence="3" id="KW-1185">Reference proteome</keyword>
<dbReference type="EMBL" id="LSZQ01000012">
    <property type="protein sequence ID" value="KXU37690.1"/>
    <property type="molecule type" value="Genomic_DNA"/>
</dbReference>
<name>A0A139ST99_9BACT</name>
<proteinExistence type="predicted"/>
<dbReference type="AlphaFoldDB" id="A0A139ST99"/>
<dbReference type="InterPro" id="IPR019239">
    <property type="entry name" value="VapB_antitoxin"/>
</dbReference>
<feature type="region of interest" description="Disordered" evidence="1">
    <location>
        <begin position="58"/>
        <end position="90"/>
    </location>
</feature>
<reference evidence="3" key="1">
    <citation type="submission" date="2016-02" db="EMBL/GenBank/DDBJ databases">
        <authorList>
            <person name="Sanders J.G."/>
            <person name="Lin J.Y."/>
            <person name="Wertz J.T."/>
            <person name="Russell J.A."/>
            <person name="Moreau C.S."/>
            <person name="Powell S."/>
        </authorList>
    </citation>
    <scope>NUCLEOTIDE SEQUENCE [LARGE SCALE GENOMIC DNA]</scope>
    <source>
        <strain evidence="3">CAG34</strain>
    </source>
</reference>
<evidence type="ECO:0000313" key="2">
    <source>
        <dbReference type="EMBL" id="KXU37690.1"/>
    </source>
</evidence>
<dbReference type="Pfam" id="PF09957">
    <property type="entry name" value="VapB_antitoxin"/>
    <property type="match status" value="1"/>
</dbReference>
<accession>A0A139ST99</accession>
<dbReference type="OrthoDB" id="9805830at2"/>
<organism evidence="2 3">
    <name type="scientific">Cephaloticoccus primus</name>
    <dbReference type="NCBI Taxonomy" id="1548207"/>
    <lineage>
        <taxon>Bacteria</taxon>
        <taxon>Pseudomonadati</taxon>
        <taxon>Verrucomicrobiota</taxon>
        <taxon>Opitutia</taxon>
        <taxon>Opitutales</taxon>
        <taxon>Opitutaceae</taxon>
        <taxon>Cephaloticoccus</taxon>
    </lineage>
</organism>
<feature type="compositionally biased region" description="Low complexity" evidence="1">
    <location>
        <begin position="68"/>
        <end position="90"/>
    </location>
</feature>
<comment type="caution">
    <text evidence="2">The sequence shown here is derived from an EMBL/GenBank/DDBJ whole genome shotgun (WGS) entry which is preliminary data.</text>
</comment>
<gene>
    <name evidence="2" type="ORF">AXK11_00180</name>
</gene>
<protein>
    <submittedName>
        <fullName evidence="2">Uncharacterized protein</fullName>
    </submittedName>
</protein>
<sequence>MKITVEVDDAILARAMDITCAKSEEEAVRTSLHSLSSDKSLQEEQYYLVSVEGLRKYLGPESPEDLSPRAAPEPTSAATSPAAEPASASA</sequence>